<dbReference type="GO" id="GO:0022627">
    <property type="term" value="C:cytosolic small ribosomal subunit"/>
    <property type="evidence" value="ECO:0007669"/>
    <property type="project" value="TreeGrafter"/>
</dbReference>
<organism evidence="11 12">
    <name type="scientific">Pseudoalteromonas denitrificans DSM 6059</name>
    <dbReference type="NCBI Taxonomy" id="1123010"/>
    <lineage>
        <taxon>Bacteria</taxon>
        <taxon>Pseudomonadati</taxon>
        <taxon>Pseudomonadota</taxon>
        <taxon>Gammaproteobacteria</taxon>
        <taxon>Alteromonadales</taxon>
        <taxon>Pseudoalteromonadaceae</taxon>
        <taxon>Pseudoalteromonas</taxon>
    </lineage>
</organism>
<keyword evidence="12" id="KW-1185">Reference proteome</keyword>
<dbReference type="InterPro" id="IPR015946">
    <property type="entry name" value="KH_dom-like_a/b"/>
</dbReference>
<dbReference type="CDD" id="cd02412">
    <property type="entry name" value="KH-II_30S_S3"/>
    <property type="match status" value="1"/>
</dbReference>
<dbReference type="PROSITE" id="PS50084">
    <property type="entry name" value="KH_TYPE_1"/>
    <property type="match status" value="1"/>
</dbReference>
<dbReference type="PROSITE" id="PS50823">
    <property type="entry name" value="KH_TYPE_2"/>
    <property type="match status" value="1"/>
</dbReference>
<dbReference type="FunFam" id="3.30.300.20:FF:000001">
    <property type="entry name" value="30S ribosomal protein S3"/>
    <property type="match status" value="1"/>
</dbReference>
<accession>A0A1I1R985</accession>
<dbReference type="EMBL" id="FOLO01000047">
    <property type="protein sequence ID" value="SFD30812.1"/>
    <property type="molecule type" value="Genomic_DNA"/>
</dbReference>
<evidence type="ECO:0000256" key="7">
    <source>
        <dbReference type="ARBA" id="ARBA00035257"/>
    </source>
</evidence>
<evidence type="ECO:0000313" key="12">
    <source>
        <dbReference type="Proteomes" id="UP000198862"/>
    </source>
</evidence>
<sequence length="233" mass="25735">MGQKVHPTGIRLGISKPWVSTWFANSKDFPDMLFGDHQVREYLTKALKSASLAKIVIERPAKSIRVTIHTARPGVVIGKKGEDVEKLRKAVTKIAGVPAQINISEVRKPELEAKLVADSIASQLERRVMFRRAMKRAVQNAMRIGAKGIKVQVGGRLGGAEIARAEWYREGRVPLHTLRADIDYATAEANTTYGIIGVKVWIFKGEVIGGLPLKTEVEKPSKRGPKKPRKSAK</sequence>
<keyword evidence="2 8" id="KW-0699">rRNA-binding</keyword>
<dbReference type="HAMAP" id="MF_01309_B">
    <property type="entry name" value="Ribosomal_uS3_B"/>
    <property type="match status" value="1"/>
</dbReference>
<evidence type="ECO:0000256" key="5">
    <source>
        <dbReference type="ARBA" id="ARBA00023274"/>
    </source>
</evidence>
<dbReference type="RefSeq" id="WP_091989217.1">
    <property type="nucleotide sequence ID" value="NZ_FOLO01000047.1"/>
</dbReference>
<dbReference type="InterPro" id="IPR057258">
    <property type="entry name" value="Ribosomal_uS3"/>
</dbReference>
<comment type="function">
    <text evidence="6 8">Binds the lower part of the 30S subunit head. Binds mRNA in the 70S ribosome, positioning it for translation.</text>
</comment>
<dbReference type="SUPFAM" id="SSF54821">
    <property type="entry name" value="Ribosomal protein S3 C-terminal domain"/>
    <property type="match status" value="1"/>
</dbReference>
<evidence type="ECO:0000256" key="1">
    <source>
        <dbReference type="ARBA" id="ARBA00010761"/>
    </source>
</evidence>
<dbReference type="InterPro" id="IPR004087">
    <property type="entry name" value="KH_dom"/>
</dbReference>
<evidence type="ECO:0000256" key="9">
    <source>
        <dbReference type="RuleBase" id="RU003624"/>
    </source>
</evidence>
<comment type="subunit">
    <text evidence="8">Part of the 30S ribosomal subunit. Forms a tight complex with proteins S10 and S14.</text>
</comment>
<dbReference type="GO" id="GO:0003735">
    <property type="term" value="F:structural constituent of ribosome"/>
    <property type="evidence" value="ECO:0007669"/>
    <property type="project" value="InterPro"/>
</dbReference>
<keyword evidence="3 8" id="KW-0694">RNA-binding</keyword>
<protein>
    <recommendedName>
        <fullName evidence="7 8">Small ribosomal subunit protein uS3</fullName>
    </recommendedName>
</protein>
<dbReference type="GO" id="GO:0019843">
    <property type="term" value="F:rRNA binding"/>
    <property type="evidence" value="ECO:0007669"/>
    <property type="project" value="UniProtKB-UniRule"/>
</dbReference>
<proteinExistence type="inferred from homology"/>
<dbReference type="OrthoDB" id="9806396at2"/>
<evidence type="ECO:0000313" key="11">
    <source>
        <dbReference type="EMBL" id="SFD30812.1"/>
    </source>
</evidence>
<dbReference type="SUPFAM" id="SSF54814">
    <property type="entry name" value="Prokaryotic type KH domain (KH-domain type II)"/>
    <property type="match status" value="1"/>
</dbReference>
<dbReference type="GO" id="GO:0006412">
    <property type="term" value="P:translation"/>
    <property type="evidence" value="ECO:0007669"/>
    <property type="project" value="UniProtKB-UniRule"/>
</dbReference>
<evidence type="ECO:0000256" key="8">
    <source>
        <dbReference type="HAMAP-Rule" id="MF_01309"/>
    </source>
</evidence>
<dbReference type="InterPro" id="IPR009019">
    <property type="entry name" value="KH_sf_prok-type"/>
</dbReference>
<dbReference type="SMART" id="SM00322">
    <property type="entry name" value="KH"/>
    <property type="match status" value="1"/>
</dbReference>
<dbReference type="InterPro" id="IPR036419">
    <property type="entry name" value="Ribosomal_S3_C_sf"/>
</dbReference>
<dbReference type="Gene3D" id="3.30.300.20">
    <property type="match status" value="1"/>
</dbReference>
<dbReference type="Pfam" id="PF00189">
    <property type="entry name" value="Ribosomal_S3_C"/>
    <property type="match status" value="1"/>
</dbReference>
<dbReference type="NCBIfam" id="TIGR01009">
    <property type="entry name" value="rpsC_bact"/>
    <property type="match status" value="1"/>
</dbReference>
<dbReference type="InterPro" id="IPR005704">
    <property type="entry name" value="Ribosomal_uS3_bac-typ"/>
</dbReference>
<dbReference type="InterPro" id="IPR004044">
    <property type="entry name" value="KH_dom_type_2"/>
</dbReference>
<comment type="similarity">
    <text evidence="1 8 9">Belongs to the universal ribosomal protein uS3 family.</text>
</comment>
<dbReference type="GO" id="GO:0003729">
    <property type="term" value="F:mRNA binding"/>
    <property type="evidence" value="ECO:0007669"/>
    <property type="project" value="UniProtKB-UniRule"/>
</dbReference>
<evidence type="ECO:0000256" key="2">
    <source>
        <dbReference type="ARBA" id="ARBA00022730"/>
    </source>
</evidence>
<dbReference type="AlphaFoldDB" id="A0A1I1R985"/>
<dbReference type="Proteomes" id="UP000198862">
    <property type="component" value="Unassembled WGS sequence"/>
</dbReference>
<dbReference type="Gene3D" id="3.30.1140.32">
    <property type="entry name" value="Ribosomal protein S3, C-terminal domain"/>
    <property type="match status" value="1"/>
</dbReference>
<evidence type="ECO:0000256" key="6">
    <source>
        <dbReference type="ARBA" id="ARBA00024998"/>
    </source>
</evidence>
<feature type="domain" description="KH type-2" evidence="10">
    <location>
        <begin position="39"/>
        <end position="107"/>
    </location>
</feature>
<dbReference type="PANTHER" id="PTHR11760">
    <property type="entry name" value="30S/40S RIBOSOMAL PROTEIN S3"/>
    <property type="match status" value="1"/>
</dbReference>
<evidence type="ECO:0000259" key="10">
    <source>
        <dbReference type="PROSITE" id="PS50823"/>
    </source>
</evidence>
<keyword evidence="4 8" id="KW-0689">Ribosomal protein</keyword>
<name>A0A1I1R985_9GAMM</name>
<gene>
    <name evidence="8" type="primary">rpsC</name>
    <name evidence="11" type="ORF">SAMN02745724_04161</name>
</gene>
<dbReference type="STRING" id="1123010.SAMN02745724_04161"/>
<keyword evidence="5 8" id="KW-0687">Ribonucleoprotein</keyword>
<dbReference type="InterPro" id="IPR001351">
    <property type="entry name" value="Ribosomal_uS3_C"/>
</dbReference>
<dbReference type="Pfam" id="PF07650">
    <property type="entry name" value="KH_2"/>
    <property type="match status" value="1"/>
</dbReference>
<dbReference type="FunFam" id="3.30.1140.32:FF:000001">
    <property type="entry name" value="30S ribosomal protein S3"/>
    <property type="match status" value="1"/>
</dbReference>
<reference evidence="11 12" key="1">
    <citation type="submission" date="2016-10" db="EMBL/GenBank/DDBJ databases">
        <authorList>
            <person name="de Groot N.N."/>
        </authorList>
    </citation>
    <scope>NUCLEOTIDE SEQUENCE [LARGE SCALE GENOMIC DNA]</scope>
    <source>
        <strain evidence="11 12">DSM 6059</strain>
    </source>
</reference>
<dbReference type="InterPro" id="IPR018280">
    <property type="entry name" value="Ribosomal_uS3_CS"/>
</dbReference>
<dbReference type="PANTHER" id="PTHR11760:SF19">
    <property type="entry name" value="SMALL RIBOSOMAL SUBUNIT PROTEIN US3C"/>
    <property type="match status" value="1"/>
</dbReference>
<dbReference type="PROSITE" id="PS00548">
    <property type="entry name" value="RIBOSOMAL_S3"/>
    <property type="match status" value="1"/>
</dbReference>
<evidence type="ECO:0000256" key="3">
    <source>
        <dbReference type="ARBA" id="ARBA00022884"/>
    </source>
</evidence>
<evidence type="ECO:0000256" key="4">
    <source>
        <dbReference type="ARBA" id="ARBA00022980"/>
    </source>
</evidence>